<feature type="compositionally biased region" description="Polar residues" evidence="1">
    <location>
        <begin position="1"/>
        <end position="11"/>
    </location>
</feature>
<dbReference type="InterPro" id="IPR038713">
    <property type="entry name" value="Terminase_Gp1_N_sf"/>
</dbReference>
<evidence type="ECO:0000256" key="1">
    <source>
        <dbReference type="SAM" id="MobiDB-lite"/>
    </source>
</evidence>
<dbReference type="RefSeq" id="WP_205132997.1">
    <property type="nucleotide sequence ID" value="NZ_JACSNT010000003.1"/>
</dbReference>
<name>A0ABS2G6J6_9FIRM</name>
<dbReference type="Proteomes" id="UP000729290">
    <property type="component" value="Unassembled WGS sequence"/>
</dbReference>
<evidence type="ECO:0000313" key="3">
    <source>
        <dbReference type="Proteomes" id="UP000729290"/>
    </source>
</evidence>
<evidence type="ECO:0008006" key="4">
    <source>
        <dbReference type="Google" id="ProtNLM"/>
    </source>
</evidence>
<protein>
    <recommendedName>
        <fullName evidence="4">Terminase small subunit</fullName>
    </recommendedName>
</protein>
<accession>A0ABS2G6J6</accession>
<evidence type="ECO:0000313" key="2">
    <source>
        <dbReference type="EMBL" id="MBM6877081.1"/>
    </source>
</evidence>
<reference evidence="2 3" key="1">
    <citation type="journal article" date="2021" name="Sci. Rep.">
        <title>The distribution of antibiotic resistance genes in chicken gut microbiota commensals.</title>
        <authorList>
            <person name="Juricova H."/>
            <person name="Matiasovicova J."/>
            <person name="Kubasova T."/>
            <person name="Cejkova D."/>
            <person name="Rychlik I."/>
        </authorList>
    </citation>
    <scope>NUCLEOTIDE SEQUENCE [LARGE SCALE GENOMIC DNA]</scope>
    <source>
        <strain evidence="2 3">An431b</strain>
    </source>
</reference>
<dbReference type="EMBL" id="JACSNV010000003">
    <property type="protein sequence ID" value="MBM6877081.1"/>
    <property type="molecule type" value="Genomic_DNA"/>
</dbReference>
<organism evidence="2 3">
    <name type="scientific">Anaerotignum lactatifermentans</name>
    <dbReference type="NCBI Taxonomy" id="160404"/>
    <lineage>
        <taxon>Bacteria</taxon>
        <taxon>Bacillati</taxon>
        <taxon>Bacillota</taxon>
        <taxon>Clostridia</taxon>
        <taxon>Lachnospirales</taxon>
        <taxon>Anaerotignaceae</taxon>
        <taxon>Anaerotignum</taxon>
    </lineage>
</organism>
<dbReference type="Gene3D" id="1.10.10.1400">
    <property type="entry name" value="Terminase, small subunit, N-terminal DNA-binding domain, HTH motif"/>
    <property type="match status" value="1"/>
</dbReference>
<comment type="caution">
    <text evidence="2">The sequence shown here is derived from an EMBL/GenBank/DDBJ whole genome shotgun (WGS) entry which is preliminary data.</text>
</comment>
<proteinExistence type="predicted"/>
<gene>
    <name evidence="2" type="ORF">H9X83_02755</name>
</gene>
<sequence length="122" mass="13856">MGSKKQLTQLQKKYCESAARGRNPTEAAREAGYQNPARAVIALEKNERVQREILRQKEAAKKEAAQEEEPEVADQGEILEFLTQTMRGDEEPRIRMKAAELLGKMKDTGEKEERVVIVDDVK</sequence>
<feature type="region of interest" description="Disordered" evidence="1">
    <location>
        <begin position="1"/>
        <end position="33"/>
    </location>
</feature>
<keyword evidence="3" id="KW-1185">Reference proteome</keyword>